<evidence type="ECO:0000313" key="1">
    <source>
        <dbReference type="EMBL" id="MFD2422674.1"/>
    </source>
</evidence>
<gene>
    <name evidence="1" type="ORF">ACFSXZ_40765</name>
</gene>
<proteinExistence type="predicted"/>
<dbReference type="InterPro" id="IPR029055">
    <property type="entry name" value="Ntn_hydrolases_N"/>
</dbReference>
<reference evidence="2" key="1">
    <citation type="journal article" date="2019" name="Int. J. Syst. Evol. Microbiol.">
        <title>The Global Catalogue of Microorganisms (GCM) 10K type strain sequencing project: providing services to taxonomists for standard genome sequencing and annotation.</title>
        <authorList>
            <consortium name="The Broad Institute Genomics Platform"/>
            <consortium name="The Broad Institute Genome Sequencing Center for Infectious Disease"/>
            <person name="Wu L."/>
            <person name="Ma J."/>
        </authorList>
    </citation>
    <scope>NUCLEOTIDE SEQUENCE [LARGE SCALE GENOMIC DNA]</scope>
    <source>
        <strain evidence="2">CGMCC 4.7645</strain>
    </source>
</reference>
<evidence type="ECO:0000313" key="2">
    <source>
        <dbReference type="Proteomes" id="UP001597417"/>
    </source>
</evidence>
<sequence length="250" mass="28040">MCLLTFYPEGILLETGALMNGAEFNNDGHGFAIVTQHHIIVWHCMDARLAVDTFARTRTKYPDGPAIFHSRFGTHGSVGLRNCHPFRVGGDARTVLAHNGILPSSVQPAKGDTRCDTRIAAEDFLPGSPFGSLGSRRNRERLARWLGPSNKLVVLTIDPRYRRNAYILNEESGIWDGGVWYSNSDYREPFIDSLDDYWCFECHTFEVDPVTGMCTECGACRDCGERPGHCFCYQPAKFPAPDEQDFLPSR</sequence>
<protein>
    <recommendedName>
        <fullName evidence="3">Glutamine amidotransferase</fullName>
    </recommendedName>
</protein>
<dbReference type="Gene3D" id="3.60.20.10">
    <property type="entry name" value="Glutamine Phosphoribosylpyrophosphate, subunit 1, domain 1"/>
    <property type="match status" value="1"/>
</dbReference>
<evidence type="ECO:0008006" key="3">
    <source>
        <dbReference type="Google" id="ProtNLM"/>
    </source>
</evidence>
<dbReference type="Proteomes" id="UP001597417">
    <property type="component" value="Unassembled WGS sequence"/>
</dbReference>
<keyword evidence="2" id="KW-1185">Reference proteome</keyword>
<dbReference type="SUPFAM" id="SSF56235">
    <property type="entry name" value="N-terminal nucleophile aminohydrolases (Ntn hydrolases)"/>
    <property type="match status" value="1"/>
</dbReference>
<dbReference type="RefSeq" id="WP_378271889.1">
    <property type="nucleotide sequence ID" value="NZ_JBHUKR010000030.1"/>
</dbReference>
<name>A0ABW5G6Y4_9PSEU</name>
<comment type="caution">
    <text evidence="1">The sequence shown here is derived from an EMBL/GenBank/DDBJ whole genome shotgun (WGS) entry which is preliminary data.</text>
</comment>
<accession>A0ABW5G6Y4</accession>
<organism evidence="1 2">
    <name type="scientific">Amycolatopsis pigmentata</name>
    <dbReference type="NCBI Taxonomy" id="450801"/>
    <lineage>
        <taxon>Bacteria</taxon>
        <taxon>Bacillati</taxon>
        <taxon>Actinomycetota</taxon>
        <taxon>Actinomycetes</taxon>
        <taxon>Pseudonocardiales</taxon>
        <taxon>Pseudonocardiaceae</taxon>
        <taxon>Amycolatopsis</taxon>
    </lineage>
</organism>
<dbReference type="EMBL" id="JBHUKR010000030">
    <property type="protein sequence ID" value="MFD2422674.1"/>
    <property type="molecule type" value="Genomic_DNA"/>
</dbReference>